<proteinExistence type="predicted"/>
<dbReference type="AlphaFoldDB" id="A0A482IUL1"/>
<dbReference type="Pfam" id="PF00563">
    <property type="entry name" value="EAL"/>
    <property type="match status" value="1"/>
</dbReference>
<dbReference type="OrthoDB" id="9813903at2"/>
<evidence type="ECO:0000259" key="3">
    <source>
        <dbReference type="PROSITE" id="PS50883"/>
    </source>
</evidence>
<dbReference type="InterPro" id="IPR050706">
    <property type="entry name" value="Cyclic-di-GMP_PDE-like"/>
</dbReference>
<dbReference type="Gene3D" id="3.20.20.450">
    <property type="entry name" value="EAL domain"/>
    <property type="match status" value="1"/>
</dbReference>
<dbReference type="PROSITE" id="PS50883">
    <property type="entry name" value="EAL"/>
    <property type="match status" value="1"/>
</dbReference>
<dbReference type="InterPro" id="IPR001633">
    <property type="entry name" value="EAL_dom"/>
</dbReference>
<dbReference type="CDD" id="cd17546">
    <property type="entry name" value="REC_hyHK_CKI1_RcsC-like"/>
    <property type="match status" value="1"/>
</dbReference>
<feature type="domain" description="Response regulatory" evidence="2">
    <location>
        <begin position="9"/>
        <end position="135"/>
    </location>
</feature>
<keyword evidence="1" id="KW-0597">Phosphoprotein</keyword>
<dbReference type="PROSITE" id="PS50110">
    <property type="entry name" value="RESPONSE_REGULATORY"/>
    <property type="match status" value="1"/>
</dbReference>
<dbReference type="CDD" id="cd01948">
    <property type="entry name" value="EAL"/>
    <property type="match status" value="1"/>
</dbReference>
<dbReference type="Pfam" id="PF00072">
    <property type="entry name" value="Response_reg"/>
    <property type="match status" value="1"/>
</dbReference>
<dbReference type="GO" id="GO:0071111">
    <property type="term" value="F:cyclic-guanylate-specific phosphodiesterase activity"/>
    <property type="evidence" value="ECO:0007669"/>
    <property type="project" value="InterPro"/>
</dbReference>
<feature type="modified residue" description="4-aspartylphosphate" evidence="1">
    <location>
        <position position="59"/>
    </location>
</feature>
<dbReference type="PANTHER" id="PTHR33121">
    <property type="entry name" value="CYCLIC DI-GMP PHOSPHODIESTERASE PDEF"/>
    <property type="match status" value="1"/>
</dbReference>
<dbReference type="RefSeq" id="WP_024570645.1">
    <property type="nucleotide sequence ID" value="NZ_CP037901.1"/>
</dbReference>
<evidence type="ECO:0000313" key="5">
    <source>
        <dbReference type="Proteomes" id="UP000253772"/>
    </source>
</evidence>
<gene>
    <name evidence="4" type="ORF">DDF84_019660</name>
</gene>
<dbReference type="SUPFAM" id="SSF52172">
    <property type="entry name" value="CheY-like"/>
    <property type="match status" value="1"/>
</dbReference>
<name>A0A482IUL1_9BURK</name>
<dbReference type="EMBL" id="CP037901">
    <property type="protein sequence ID" value="QBP12001.1"/>
    <property type="molecule type" value="Genomic_DNA"/>
</dbReference>
<sequence>MPAQFEALRVLIVEDHPFQRAVAGHLLHRLGAMNTHAAADGREAEQALREQAFDLVLCDIDMPNCNGPELMARLTRDREHAFFGKPPTWAWTSSLAPDILDSHRAFASEHIFPRVYALAKPLNLITLQAILEEVAASKSVLNIANHNGPTDDELRDLTSHPDALVFMLQPQFHIATDRLAGAEALCRWQHPRLGLIPPTLFIPRLEALDAADVIFLTAIDRCLAALILLGKAGIAVPISVNASAQTLCRPGLVERLESVVAASGVPRALLTLELTEEPSVRDPFALGIALNRLRLLGYRIAIDDFGIGIATLKLLADLPFTQMKVDKSFVSQMLAGNQRATICRSIIRLAKDLGMECVAEGVETPAQCVALHALGCDIGQGYLWAPPEPIDVFLNAAPGRCGQE</sequence>
<dbReference type="PANTHER" id="PTHR33121:SF70">
    <property type="entry name" value="SIGNALING PROTEIN YKOW"/>
    <property type="match status" value="1"/>
</dbReference>
<dbReference type="SMART" id="SM00052">
    <property type="entry name" value="EAL"/>
    <property type="match status" value="1"/>
</dbReference>
<dbReference type="SMART" id="SM00448">
    <property type="entry name" value="REC"/>
    <property type="match status" value="1"/>
</dbReference>
<reference evidence="4 5" key="1">
    <citation type="submission" date="2019-03" db="EMBL/GenBank/DDBJ databases">
        <title>Comparative insights into the high quality Complete genome sequence of highly metal resistant Cupriavidus metallidurans strain BS1 isolated from a gold-copper mine.</title>
        <authorList>
            <person name="Mazhar H.S."/>
            <person name="Rensing C."/>
        </authorList>
    </citation>
    <scope>NUCLEOTIDE SEQUENCE [LARGE SCALE GENOMIC DNA]</scope>
    <source>
        <strain evidence="4 5">BS1</strain>
    </source>
</reference>
<dbReference type="InterPro" id="IPR035919">
    <property type="entry name" value="EAL_sf"/>
</dbReference>
<dbReference type="SUPFAM" id="SSF141868">
    <property type="entry name" value="EAL domain-like"/>
    <property type="match status" value="1"/>
</dbReference>
<dbReference type="InterPro" id="IPR011006">
    <property type="entry name" value="CheY-like_superfamily"/>
</dbReference>
<accession>A0A482IUL1</accession>
<dbReference type="Gene3D" id="3.40.50.2300">
    <property type="match status" value="1"/>
</dbReference>
<dbReference type="InterPro" id="IPR001789">
    <property type="entry name" value="Sig_transdc_resp-reg_receiver"/>
</dbReference>
<protein>
    <submittedName>
        <fullName evidence="4">EAL domain-containing protein</fullName>
    </submittedName>
</protein>
<organism evidence="4 5">
    <name type="scientific">Cupriavidus metallidurans</name>
    <dbReference type="NCBI Taxonomy" id="119219"/>
    <lineage>
        <taxon>Bacteria</taxon>
        <taxon>Pseudomonadati</taxon>
        <taxon>Pseudomonadota</taxon>
        <taxon>Betaproteobacteria</taxon>
        <taxon>Burkholderiales</taxon>
        <taxon>Burkholderiaceae</taxon>
        <taxon>Cupriavidus</taxon>
    </lineage>
</organism>
<dbReference type="Proteomes" id="UP000253772">
    <property type="component" value="Chromosome c2"/>
</dbReference>
<dbReference type="GO" id="GO:0000160">
    <property type="term" value="P:phosphorelay signal transduction system"/>
    <property type="evidence" value="ECO:0007669"/>
    <property type="project" value="InterPro"/>
</dbReference>
<feature type="domain" description="EAL" evidence="3">
    <location>
        <begin position="147"/>
        <end position="401"/>
    </location>
</feature>
<evidence type="ECO:0000259" key="2">
    <source>
        <dbReference type="PROSITE" id="PS50110"/>
    </source>
</evidence>
<evidence type="ECO:0000256" key="1">
    <source>
        <dbReference type="PROSITE-ProRule" id="PRU00169"/>
    </source>
</evidence>
<evidence type="ECO:0000313" key="4">
    <source>
        <dbReference type="EMBL" id="QBP12001.1"/>
    </source>
</evidence>